<keyword evidence="6 9" id="KW-1133">Transmembrane helix</keyword>
<feature type="transmembrane region" description="Helical" evidence="9">
    <location>
        <begin position="1006"/>
        <end position="1024"/>
    </location>
</feature>
<dbReference type="GO" id="GO:0015450">
    <property type="term" value="F:protein-transporting ATPase activity"/>
    <property type="evidence" value="ECO:0007669"/>
    <property type="project" value="InterPro"/>
</dbReference>
<dbReference type="PANTHER" id="PTHR30081">
    <property type="entry name" value="PROTEIN-EXPORT MEMBRANE PROTEIN SEC"/>
    <property type="match status" value="1"/>
</dbReference>
<dbReference type="GO" id="GO:0005886">
    <property type="term" value="C:plasma membrane"/>
    <property type="evidence" value="ECO:0007669"/>
    <property type="project" value="UniProtKB-SubCell"/>
</dbReference>
<dbReference type="Gene3D" id="3.30.1360.200">
    <property type="match status" value="1"/>
</dbReference>
<comment type="subunit">
    <text evidence="9">Forms a complex with SecF. Part of the essential Sec protein translocation apparatus which comprises SecA, SecYEG and auxiliary proteins SecDF. Other proteins may also be involved.</text>
</comment>
<gene>
    <name evidence="10" type="primary">secF</name>
    <name evidence="9" type="synonym">secD</name>
    <name evidence="14" type="ORF">GMBLW1_18530</name>
</gene>
<evidence type="ECO:0000256" key="9">
    <source>
        <dbReference type="HAMAP-Rule" id="MF_01463"/>
    </source>
</evidence>
<feature type="domain" description="SecDF P1 head subdomain" evidence="13">
    <location>
        <begin position="318"/>
        <end position="410"/>
    </location>
</feature>
<dbReference type="InterPro" id="IPR022645">
    <property type="entry name" value="SecD/SecF_bac"/>
</dbReference>
<dbReference type="InterPro" id="IPR022813">
    <property type="entry name" value="SecD/SecF_arch_bac"/>
</dbReference>
<feature type="transmembrane region" description="Helical" evidence="9">
    <location>
        <begin position="484"/>
        <end position="508"/>
    </location>
</feature>
<dbReference type="GO" id="GO:0006605">
    <property type="term" value="P:protein targeting"/>
    <property type="evidence" value="ECO:0007669"/>
    <property type="project" value="UniProtKB-UniRule"/>
</dbReference>
<evidence type="ECO:0000256" key="5">
    <source>
        <dbReference type="ARBA" id="ARBA00022927"/>
    </source>
</evidence>
<evidence type="ECO:0000256" key="10">
    <source>
        <dbReference type="HAMAP-Rule" id="MF_01464"/>
    </source>
</evidence>
<accession>A0A6C2YL57</accession>
<evidence type="ECO:0000256" key="4">
    <source>
        <dbReference type="ARBA" id="ARBA00022692"/>
    </source>
</evidence>
<evidence type="ECO:0000259" key="12">
    <source>
        <dbReference type="Pfam" id="PF02355"/>
    </source>
</evidence>
<evidence type="ECO:0000256" key="11">
    <source>
        <dbReference type="SAM" id="MobiDB-lite"/>
    </source>
</evidence>
<dbReference type="InParanoid" id="A0A6C2YL57"/>
<proteinExistence type="inferred from homology"/>
<feature type="region of interest" description="Disordered" evidence="11">
    <location>
        <begin position="1109"/>
        <end position="1135"/>
    </location>
</feature>
<feature type="transmembrane region" description="Helical" evidence="9">
    <location>
        <begin position="529"/>
        <end position="551"/>
    </location>
</feature>
<dbReference type="SUPFAM" id="SSF82866">
    <property type="entry name" value="Multidrug efflux transporter AcrB transmembrane domain"/>
    <property type="match status" value="2"/>
</dbReference>
<comment type="similarity">
    <text evidence="10">Belongs to the SecD/SecF family. SecF subfamily.</text>
</comment>
<dbReference type="PRINTS" id="PR01755">
    <property type="entry name" value="SECFTRNLCASE"/>
</dbReference>
<evidence type="ECO:0000256" key="2">
    <source>
        <dbReference type="ARBA" id="ARBA00022448"/>
    </source>
</evidence>
<dbReference type="NCBIfam" id="TIGR00916">
    <property type="entry name" value="2A0604s01"/>
    <property type="match status" value="1"/>
</dbReference>
<comment type="subunit">
    <text evidence="10">Forms a complex with SecD. Part of the essential Sec protein translocation apparatus which comprises SecA, SecYEG and auxiliary proteins SecDF. Other proteins may also be involved.</text>
</comment>
<comment type="function">
    <text evidence="9">Part of the Sec protein translocase complex. Interacts with the SecYEG preprotein conducting channel. SecDF uses the proton motive force (PMF) to complete protein translocation after the ATP-dependent function of SecA.</text>
</comment>
<dbReference type="HAMAP" id="MF_01464_B">
    <property type="entry name" value="SecF_B"/>
    <property type="match status" value="1"/>
</dbReference>
<keyword evidence="3 9" id="KW-1003">Cell membrane</keyword>
<keyword evidence="2 9" id="KW-0813">Transport</keyword>
<keyword evidence="7 9" id="KW-0811">Translocation</keyword>
<dbReference type="GO" id="GO:0065002">
    <property type="term" value="P:intracellular protein transmembrane transport"/>
    <property type="evidence" value="ECO:0007669"/>
    <property type="project" value="UniProtKB-UniRule"/>
</dbReference>
<feature type="transmembrane region" description="Helical" evidence="9">
    <location>
        <begin position="557"/>
        <end position="577"/>
    </location>
</feature>
<dbReference type="InterPro" id="IPR005791">
    <property type="entry name" value="SecD"/>
</dbReference>
<dbReference type="KEGG" id="tim:GMBLW1_18530"/>
<dbReference type="AlphaFoldDB" id="A0A6C2YL57"/>
<feature type="transmembrane region" description="Helical" evidence="9">
    <location>
        <begin position="612"/>
        <end position="630"/>
    </location>
</feature>
<keyword evidence="8 9" id="KW-0472">Membrane</keyword>
<feature type="transmembrane region" description="Helical" evidence="9">
    <location>
        <begin position="434"/>
        <end position="453"/>
    </location>
</feature>
<feature type="domain" description="Protein export membrane protein SecD/SecF C-terminal" evidence="12">
    <location>
        <begin position="414"/>
        <end position="584"/>
    </location>
</feature>
<dbReference type="Proteomes" id="UP000464378">
    <property type="component" value="Chromosome"/>
</dbReference>
<evidence type="ECO:0000256" key="3">
    <source>
        <dbReference type="ARBA" id="ARBA00022475"/>
    </source>
</evidence>
<evidence type="ECO:0000259" key="13">
    <source>
        <dbReference type="Pfam" id="PF22599"/>
    </source>
</evidence>
<name>A0A6C2YL57_9BACT</name>
<comment type="similarity">
    <text evidence="9">Belongs to the SecD/SecF family. SecD subfamily.</text>
</comment>
<dbReference type="GO" id="GO:0043952">
    <property type="term" value="P:protein transport by the Sec complex"/>
    <property type="evidence" value="ECO:0007669"/>
    <property type="project" value="UniProtKB-UniRule"/>
</dbReference>
<dbReference type="EMBL" id="LR586016">
    <property type="protein sequence ID" value="VIP02107.1"/>
    <property type="molecule type" value="Genomic_DNA"/>
</dbReference>
<dbReference type="HAMAP" id="MF_01463_B">
    <property type="entry name" value="SecD_B"/>
    <property type="match status" value="1"/>
</dbReference>
<evidence type="ECO:0000256" key="6">
    <source>
        <dbReference type="ARBA" id="ARBA00022989"/>
    </source>
</evidence>
<feature type="transmembrane region" description="Helical" evidence="9">
    <location>
        <begin position="936"/>
        <end position="953"/>
    </location>
</feature>
<comment type="caution">
    <text evidence="9">Lacks conserved residue(s) required for the propagation of feature annotation.</text>
</comment>
<reference evidence="14" key="1">
    <citation type="submission" date="2019-04" db="EMBL/GenBank/DDBJ databases">
        <authorList>
            <consortium name="Science for Life Laboratories"/>
        </authorList>
    </citation>
    <scope>NUCLEOTIDE SEQUENCE</scope>
    <source>
        <strain evidence="14">MBLW1</strain>
    </source>
</reference>
<evidence type="ECO:0000256" key="8">
    <source>
        <dbReference type="ARBA" id="ARBA00023136"/>
    </source>
</evidence>
<feature type="transmembrane region" description="Helical" evidence="9">
    <location>
        <begin position="1077"/>
        <end position="1104"/>
    </location>
</feature>
<evidence type="ECO:0000313" key="14">
    <source>
        <dbReference type="EMBL" id="VIP02107.1"/>
    </source>
</evidence>
<evidence type="ECO:0000256" key="7">
    <source>
        <dbReference type="ARBA" id="ARBA00023010"/>
    </source>
</evidence>
<dbReference type="EMBL" id="LR593887">
    <property type="protein sequence ID" value="VTS00407.1"/>
    <property type="molecule type" value="Genomic_DNA"/>
</dbReference>
<dbReference type="Pfam" id="PF02355">
    <property type="entry name" value="SecD_SecF_C"/>
    <property type="match status" value="2"/>
</dbReference>
<keyword evidence="5 9" id="KW-0653">Protein transport</keyword>
<dbReference type="Pfam" id="PF22599">
    <property type="entry name" value="SecDF_P1_head"/>
    <property type="match status" value="1"/>
</dbReference>
<dbReference type="InterPro" id="IPR048634">
    <property type="entry name" value="SecD_SecF_C"/>
</dbReference>
<dbReference type="NCBIfam" id="TIGR01129">
    <property type="entry name" value="secD"/>
    <property type="match status" value="1"/>
</dbReference>
<evidence type="ECO:0000256" key="1">
    <source>
        <dbReference type="ARBA" id="ARBA00004651"/>
    </source>
</evidence>
<comment type="subcellular location">
    <subcellularLocation>
        <location evidence="1 9">Cell membrane</location>
        <topology evidence="1 9">Multi-pass membrane protein</topology>
    </subcellularLocation>
</comment>
<dbReference type="NCBIfam" id="TIGR00966">
    <property type="entry name" value="transloc_SecF"/>
    <property type="match status" value="1"/>
</dbReference>
<dbReference type="InterPro" id="IPR054384">
    <property type="entry name" value="SecDF_P1_head"/>
</dbReference>
<dbReference type="InterPro" id="IPR055344">
    <property type="entry name" value="SecD_SecF_C_bact"/>
</dbReference>
<dbReference type="InterPro" id="IPR005665">
    <property type="entry name" value="SecF_bac"/>
</dbReference>
<feature type="domain" description="Protein export membrane protein SecD/SecF C-terminal" evidence="12">
    <location>
        <begin position="910"/>
        <end position="1106"/>
    </location>
</feature>
<dbReference type="Gene3D" id="1.20.1640.10">
    <property type="entry name" value="Multidrug efflux transporter AcrB transmembrane domain"/>
    <property type="match status" value="2"/>
</dbReference>
<feature type="transmembrane region" description="Helical" evidence="9">
    <location>
        <begin position="960"/>
        <end position="986"/>
    </location>
</feature>
<keyword evidence="4 9" id="KW-0812">Transmembrane</keyword>
<dbReference type="RefSeq" id="WP_162657314.1">
    <property type="nucleotide sequence ID" value="NZ_LR593887.1"/>
</dbReference>
<dbReference type="Gene3D" id="3.30.70.3220">
    <property type="match status" value="1"/>
</dbReference>
<sequence>MQRSFLRPFLVCLIPVLASMAVVIAAFVKYQNGAGGFKLGVDLVGGTILVYEVDAERMQQQNASATDGARSNFEINELVDSLKRRIDPVSQKNITIRPVGDTRVEIILPYGAGTDPSKKATTSSDVQAVQDLISQAGRMEFRILANQNDDQPIISALREYYANAKTDPVKSSRLEFLALNGLAPVVPPGNYNVFGDPEDFVNYAWVELSLDERDQLKLSNKYETPAEGMDNSFWKELEAARKTGDIVVKSNPTNDGTSSAVYFSRPCISKRYKEDERAKMKYEYFVLTRVTRYKPDNVTREGSINSLVIGERNVSMTAFPSQDSQLRPAVGFRLSGDGPRMFGEMTERNRPSGAATSATVRNLAIVLDDKIISAPNLQAVISDSGIISGSFTQDDVTYMVRLLKSGALPAILKAQPVSVSTIGPTLGADTIRSGTTAVVAAFAAVLLFMVWYYRFAGFVASVALFANLLLTVAFMVAVNATFTLPGLAGLVLTLGMAVDANVLIYERVREELDRGANLLTAIRNGYDRAFPTIIDTHLSSIFTAIVLYSVGNDTLKGFGISLTVGLVISLFTSLYITRTMFDYWMVKTRPTTLKMKRMLSKQNIDFMSLRKVFFPTTVVLTVLGIGLFLWRGQAGLNIDFLGGTAYGGRLEKPIEISELRKLVTETAMAARLKVESVKPTDDPLKYTIAFANADAATPTVTVQLANNPLPKQPDATPEARAEAVKARVSQLPDVSVEQLFLSSDTASSGSRYFTLRTTEREASLVQVMLDRLFRDAENKPLLDMTLLESWKQEKADYILTFNSHISSSYIRSLLDRQFPGTSAERTQIPFELEGIADDNPANADERYKTMKLIPLAVPVDGARTAHLVGPVFGVPFSLQTGPLSVPARMLAIQGLPDPSTMPEILSKVKTQLAQSPQPERLDVFDGVLAQETQSRAIYAILASWVAILMYLWFRFGSWTFGLAAVLCLIHDLALTLGIIAACHYLFDTPIGWLFQLQDFKINLDTVAALLTLVGYSVNDTIVVFDRIREVRGKNPMLTPAIINQSVNQTLSRTILASLTTWLVVVVLYLFGGEGVHLFSFVMVVGVLIGTYSSIYVASPLLLWLGEGQPAKPAAPPVPVKAPAKAAPSKDGDASK</sequence>
<feature type="transmembrane region" description="Helical" evidence="9">
    <location>
        <begin position="458"/>
        <end position="478"/>
    </location>
</feature>
<dbReference type="PANTHER" id="PTHR30081:SF1">
    <property type="entry name" value="PROTEIN TRANSLOCASE SUBUNIT SECD"/>
    <property type="match status" value="1"/>
</dbReference>
<keyword evidence="15" id="KW-1185">Reference proteome</keyword>
<organism evidence="14">
    <name type="scientific">Tuwongella immobilis</name>
    <dbReference type="NCBI Taxonomy" id="692036"/>
    <lineage>
        <taxon>Bacteria</taxon>
        <taxon>Pseudomonadati</taxon>
        <taxon>Planctomycetota</taxon>
        <taxon>Planctomycetia</taxon>
        <taxon>Gemmatales</taxon>
        <taxon>Gemmataceae</taxon>
        <taxon>Tuwongella</taxon>
    </lineage>
</organism>
<feature type="transmembrane region" description="Helical" evidence="9">
    <location>
        <begin position="1053"/>
        <end position="1071"/>
    </location>
</feature>
<evidence type="ECO:0000313" key="15">
    <source>
        <dbReference type="Proteomes" id="UP000464378"/>
    </source>
</evidence>
<protein>
    <recommendedName>
        <fullName evidence="9 10">Multifunctional fusion protein</fullName>
    </recommendedName>
    <domain>
        <recommendedName>
            <fullName evidence="9">Protein translocase subunit SecD</fullName>
        </recommendedName>
    </domain>
    <domain>
        <recommendedName>
            <fullName evidence="10">Protein-export membrane protein SecF</fullName>
        </recommendedName>
    </domain>
</protein>